<dbReference type="Proteomes" id="UP000047420">
    <property type="component" value="Unassembled WGS sequence"/>
</dbReference>
<dbReference type="PANTHER" id="PTHR42718:SF46">
    <property type="entry name" value="BLR6921 PROTEIN"/>
    <property type="match status" value="1"/>
</dbReference>
<feature type="domain" description="Major facilitator superfamily (MFS) profile" evidence="8">
    <location>
        <begin position="17"/>
        <end position="454"/>
    </location>
</feature>
<feature type="transmembrane region" description="Helical" evidence="7">
    <location>
        <begin position="335"/>
        <end position="357"/>
    </location>
</feature>
<feature type="transmembrane region" description="Helical" evidence="7">
    <location>
        <begin position="145"/>
        <end position="165"/>
    </location>
</feature>
<feature type="transmembrane region" description="Helical" evidence="7">
    <location>
        <begin position="59"/>
        <end position="79"/>
    </location>
</feature>
<keyword evidence="2" id="KW-0813">Transport</keyword>
<evidence type="ECO:0000256" key="3">
    <source>
        <dbReference type="ARBA" id="ARBA00022475"/>
    </source>
</evidence>
<keyword evidence="3" id="KW-1003">Cell membrane</keyword>
<dbReference type="InterPro" id="IPR020846">
    <property type="entry name" value="MFS_dom"/>
</dbReference>
<dbReference type="Gene3D" id="1.20.1250.20">
    <property type="entry name" value="MFS general substrate transporter like domains"/>
    <property type="match status" value="1"/>
</dbReference>
<comment type="caution">
    <text evidence="9">The sequence shown here is derived from an EMBL/GenBank/DDBJ whole genome shotgun (WGS) entry which is preliminary data.</text>
</comment>
<dbReference type="Pfam" id="PF07690">
    <property type="entry name" value="MFS_1"/>
    <property type="match status" value="1"/>
</dbReference>
<gene>
    <name evidence="9" type="primary">stp</name>
    <name evidence="9" type="ORF">ERS008478_01294</name>
</gene>
<dbReference type="PRINTS" id="PR01036">
    <property type="entry name" value="TCRTETB"/>
</dbReference>
<dbReference type="CDD" id="cd17321">
    <property type="entry name" value="MFS_MMR_MDR_like"/>
    <property type="match status" value="1"/>
</dbReference>
<feature type="transmembrane region" description="Helical" evidence="7">
    <location>
        <begin position="171"/>
        <end position="191"/>
    </location>
</feature>
<evidence type="ECO:0000313" key="9">
    <source>
        <dbReference type="EMBL" id="CRG49757.1"/>
    </source>
</evidence>
<proteinExistence type="predicted"/>
<evidence type="ECO:0000256" key="7">
    <source>
        <dbReference type="SAM" id="Phobius"/>
    </source>
</evidence>
<evidence type="ECO:0000256" key="4">
    <source>
        <dbReference type="ARBA" id="ARBA00022692"/>
    </source>
</evidence>
<keyword evidence="10" id="KW-1185">Reference proteome</keyword>
<accession>A0ABP1ZAI1</accession>
<name>A0ABP1ZAI1_9GAMM</name>
<dbReference type="PROSITE" id="PS50850">
    <property type="entry name" value="MFS"/>
    <property type="match status" value="1"/>
</dbReference>
<evidence type="ECO:0000256" key="5">
    <source>
        <dbReference type="ARBA" id="ARBA00022989"/>
    </source>
</evidence>
<evidence type="ECO:0000259" key="8">
    <source>
        <dbReference type="PROSITE" id="PS50850"/>
    </source>
</evidence>
<dbReference type="Gene3D" id="1.20.1720.10">
    <property type="entry name" value="Multidrug resistance protein D"/>
    <property type="match status" value="1"/>
</dbReference>
<feature type="transmembrane region" description="Helical" evidence="7">
    <location>
        <begin position="269"/>
        <end position="295"/>
    </location>
</feature>
<organism evidence="9 10">
    <name type="scientific">Yersinia wautersii</name>
    <dbReference type="NCBI Taxonomy" id="1341643"/>
    <lineage>
        <taxon>Bacteria</taxon>
        <taxon>Pseudomonadati</taxon>
        <taxon>Pseudomonadota</taxon>
        <taxon>Gammaproteobacteria</taxon>
        <taxon>Enterobacterales</taxon>
        <taxon>Yersiniaceae</taxon>
        <taxon>Yersinia</taxon>
    </lineage>
</organism>
<keyword evidence="4 7" id="KW-0812">Transmembrane</keyword>
<feature type="transmembrane region" description="Helical" evidence="7">
    <location>
        <begin position="86"/>
        <end position="107"/>
    </location>
</feature>
<keyword evidence="6 7" id="KW-0472">Membrane</keyword>
<evidence type="ECO:0000256" key="1">
    <source>
        <dbReference type="ARBA" id="ARBA00004651"/>
    </source>
</evidence>
<evidence type="ECO:0000256" key="6">
    <source>
        <dbReference type="ARBA" id="ARBA00023136"/>
    </source>
</evidence>
<feature type="transmembrane region" description="Helical" evidence="7">
    <location>
        <begin position="429"/>
        <end position="450"/>
    </location>
</feature>
<keyword evidence="5 7" id="KW-1133">Transmembrane helix</keyword>
<dbReference type="PANTHER" id="PTHR42718">
    <property type="entry name" value="MAJOR FACILITATOR SUPERFAMILY MULTIDRUG TRANSPORTER MFSC"/>
    <property type="match status" value="1"/>
</dbReference>
<dbReference type="InterPro" id="IPR036259">
    <property type="entry name" value="MFS_trans_sf"/>
</dbReference>
<feature type="transmembrane region" description="Helical" evidence="7">
    <location>
        <begin position="307"/>
        <end position="328"/>
    </location>
</feature>
<feature type="transmembrane region" description="Helical" evidence="7">
    <location>
        <begin position="113"/>
        <end position="133"/>
    </location>
</feature>
<dbReference type="SUPFAM" id="SSF103473">
    <property type="entry name" value="MFS general substrate transporter"/>
    <property type="match status" value="1"/>
</dbReference>
<feature type="transmembrane region" description="Helical" evidence="7">
    <location>
        <begin position="15"/>
        <end position="39"/>
    </location>
</feature>
<dbReference type="RefSeq" id="WP_033849312.1">
    <property type="nucleotide sequence ID" value="NZ_CBLG010000154.1"/>
</dbReference>
<protein>
    <submittedName>
        <fullName evidence="9">Transport protein</fullName>
    </submittedName>
</protein>
<dbReference type="EMBL" id="CVMG01000007">
    <property type="protein sequence ID" value="CRG49757.1"/>
    <property type="molecule type" value="Genomic_DNA"/>
</dbReference>
<sequence>MNPSTSDGLPVPQRYAAILVIALGIMMAVLDGTIANVALPTIARDLNTSPATSIWVVNAYQLAITISLLSMASLGDIIGYRRVYQAGLLIFSVTSLFCALSDSLWTLTFARVLQGFGAAALMSVNTALIRIIYPRAQLGRGIGINTLIVAVSSAAGPSIAAAVLSVASWQWLFALNVPIGLLAWCLGIKFLPANNTKSNGNRFDITSCVLNALTFGLLITAISGFSQGQSPAVIAAQVVALLLIGFFFVRRQLTQSFPLLPVDLLRIPIFALSIGTSIFSFAAQMLAMVSLPFFLQTVLGRDEVATGLLLTPWPLATMVIAPIAGRLVERYHAGLLGGIGLAIFASGLFLLAVLPANPSDVDIIWRMILCGAGFGLFQTPNNHTIISAAPQHRSGGASGMLGTARLLGQTSGAALVALMFNMFSNNGTHASLILAGCFASIAALVSLLRVTQKSH</sequence>
<evidence type="ECO:0000313" key="10">
    <source>
        <dbReference type="Proteomes" id="UP000047420"/>
    </source>
</evidence>
<comment type="subcellular location">
    <subcellularLocation>
        <location evidence="1">Cell membrane</location>
        <topology evidence="1">Multi-pass membrane protein</topology>
    </subcellularLocation>
</comment>
<dbReference type="InterPro" id="IPR011701">
    <property type="entry name" value="MFS"/>
</dbReference>
<evidence type="ECO:0000256" key="2">
    <source>
        <dbReference type="ARBA" id="ARBA00022448"/>
    </source>
</evidence>
<feature type="transmembrane region" description="Helical" evidence="7">
    <location>
        <begin position="231"/>
        <end position="249"/>
    </location>
</feature>
<feature type="transmembrane region" description="Helical" evidence="7">
    <location>
        <begin position="203"/>
        <end position="225"/>
    </location>
</feature>
<reference evidence="9 10" key="1">
    <citation type="submission" date="2015-03" db="EMBL/GenBank/DDBJ databases">
        <authorList>
            <consortium name="Pathogen Informatics"/>
            <person name="Murphy D."/>
        </authorList>
    </citation>
    <scope>NUCLEOTIDE SEQUENCE [LARGE SCALE GENOMIC DNA]</scope>
    <source>
        <strain evidence="9 10">WP-931201</strain>
    </source>
</reference>